<comment type="caution">
    <text evidence="6">The sequence shown here is derived from an EMBL/GenBank/DDBJ whole genome shotgun (WGS) entry which is preliminary data.</text>
</comment>
<dbReference type="PATRIC" id="fig|1618985.3.peg.798"/>
<dbReference type="AlphaFoldDB" id="A0A0G0UCD2"/>
<dbReference type="EC" id="2.1.1.177" evidence="5"/>
<dbReference type="EMBL" id="LCAH01000011">
    <property type="protein sequence ID" value="KKR86589.1"/>
    <property type="molecule type" value="Genomic_DNA"/>
</dbReference>
<feature type="binding site" evidence="5">
    <location>
        <begin position="125"/>
        <end position="130"/>
    </location>
    <ligand>
        <name>S-adenosyl-L-methionine</name>
        <dbReference type="ChEBI" id="CHEBI:59789"/>
    </ligand>
</feature>
<protein>
    <recommendedName>
        <fullName evidence="5">Ribosomal RNA large subunit methyltransferase H</fullName>
        <ecNumber evidence="5">2.1.1.177</ecNumber>
    </recommendedName>
    <alternativeName>
        <fullName evidence="5">23S rRNA (pseudouridine1915-N3)-methyltransferase</fullName>
    </alternativeName>
    <alternativeName>
        <fullName evidence="5">23S rRNA m3Psi1915 methyltransferase</fullName>
    </alternativeName>
    <alternativeName>
        <fullName evidence="5">rRNA (pseudouridine-N3-)-methyltransferase RlmH</fullName>
    </alternativeName>
</protein>
<accession>A0A0G0UCD2</accession>
<dbReference type="Gene3D" id="3.40.1280.10">
    <property type="match status" value="1"/>
</dbReference>
<evidence type="ECO:0000256" key="5">
    <source>
        <dbReference type="HAMAP-Rule" id="MF_00658"/>
    </source>
</evidence>
<keyword evidence="5" id="KW-0698">rRNA processing</keyword>
<gene>
    <name evidence="5" type="primary">rlmH</name>
    <name evidence="6" type="ORF">UU35_C0011G0042</name>
</gene>
<dbReference type="Pfam" id="PF02590">
    <property type="entry name" value="SPOUT_MTase"/>
    <property type="match status" value="1"/>
</dbReference>
<evidence type="ECO:0000256" key="2">
    <source>
        <dbReference type="ARBA" id="ARBA00022679"/>
    </source>
</evidence>
<organism evidence="6 7">
    <name type="scientific">Candidatus Uhrbacteria bacterium GW2011_GWC2_41_11</name>
    <dbReference type="NCBI Taxonomy" id="1618985"/>
    <lineage>
        <taxon>Bacteria</taxon>
        <taxon>Candidatus Uhriibacteriota</taxon>
    </lineage>
</organism>
<reference evidence="6 7" key="1">
    <citation type="journal article" date="2015" name="Nature">
        <title>rRNA introns, odd ribosomes, and small enigmatic genomes across a large radiation of phyla.</title>
        <authorList>
            <person name="Brown C.T."/>
            <person name="Hug L.A."/>
            <person name="Thomas B.C."/>
            <person name="Sharon I."/>
            <person name="Castelle C.J."/>
            <person name="Singh A."/>
            <person name="Wilkins M.J."/>
            <person name="Williams K.H."/>
            <person name="Banfield J.F."/>
        </authorList>
    </citation>
    <scope>NUCLEOTIDE SEQUENCE [LARGE SCALE GENOMIC DNA]</scope>
</reference>
<evidence type="ECO:0000313" key="6">
    <source>
        <dbReference type="EMBL" id="KKR86589.1"/>
    </source>
</evidence>
<evidence type="ECO:0000256" key="4">
    <source>
        <dbReference type="ARBA" id="ARBA00038303"/>
    </source>
</evidence>
<keyword evidence="3 5" id="KW-0949">S-adenosyl-L-methionine</keyword>
<feature type="binding site" evidence="5">
    <location>
        <position position="74"/>
    </location>
    <ligand>
        <name>S-adenosyl-L-methionine</name>
        <dbReference type="ChEBI" id="CHEBI:59789"/>
    </ligand>
</feature>
<dbReference type="SUPFAM" id="SSF75217">
    <property type="entry name" value="alpha/beta knot"/>
    <property type="match status" value="1"/>
</dbReference>
<dbReference type="InterPro" id="IPR003742">
    <property type="entry name" value="RlmH-like"/>
</dbReference>
<comment type="subunit">
    <text evidence="5">Homodimer.</text>
</comment>
<evidence type="ECO:0000256" key="3">
    <source>
        <dbReference type="ARBA" id="ARBA00022691"/>
    </source>
</evidence>
<evidence type="ECO:0000313" key="7">
    <source>
        <dbReference type="Proteomes" id="UP000034616"/>
    </source>
</evidence>
<dbReference type="Proteomes" id="UP000034616">
    <property type="component" value="Unassembled WGS sequence"/>
</dbReference>
<name>A0A0G0UCD2_9BACT</name>
<dbReference type="HAMAP" id="MF_00658">
    <property type="entry name" value="23SrRNA_methyltr_H"/>
    <property type="match status" value="1"/>
</dbReference>
<dbReference type="InterPro" id="IPR029026">
    <property type="entry name" value="tRNA_m1G_MTases_N"/>
</dbReference>
<evidence type="ECO:0000256" key="1">
    <source>
        <dbReference type="ARBA" id="ARBA00022603"/>
    </source>
</evidence>
<keyword evidence="2 5" id="KW-0808">Transferase</keyword>
<keyword evidence="1 5" id="KW-0489">Methyltransferase</keyword>
<dbReference type="InterPro" id="IPR029028">
    <property type="entry name" value="Alpha/beta_knot_MTases"/>
</dbReference>
<dbReference type="PANTHER" id="PTHR33603">
    <property type="entry name" value="METHYLTRANSFERASE"/>
    <property type="match status" value="1"/>
</dbReference>
<comment type="similarity">
    <text evidence="4 5">Belongs to the RNA methyltransferase RlmH family.</text>
</comment>
<feature type="binding site" evidence="5">
    <location>
        <position position="106"/>
    </location>
    <ligand>
        <name>S-adenosyl-L-methionine</name>
        <dbReference type="ChEBI" id="CHEBI:59789"/>
    </ligand>
</feature>
<keyword evidence="5" id="KW-0963">Cytoplasm</keyword>
<comment type="function">
    <text evidence="5">Specifically methylates the pseudouridine at position 1915 (m3Psi1915) in 23S rRNA.</text>
</comment>
<comment type="subcellular location">
    <subcellularLocation>
        <location evidence="5">Cytoplasm</location>
    </subcellularLocation>
</comment>
<dbReference type="GO" id="GO:0005737">
    <property type="term" value="C:cytoplasm"/>
    <property type="evidence" value="ECO:0007669"/>
    <property type="project" value="UniProtKB-SubCell"/>
</dbReference>
<dbReference type="CDD" id="cd18081">
    <property type="entry name" value="RlmH-like"/>
    <property type="match status" value="1"/>
</dbReference>
<proteinExistence type="inferred from homology"/>
<dbReference type="PIRSF" id="PIRSF004505">
    <property type="entry name" value="MT_bac"/>
    <property type="match status" value="1"/>
</dbReference>
<dbReference type="PANTHER" id="PTHR33603:SF1">
    <property type="entry name" value="RIBOSOMAL RNA LARGE SUBUNIT METHYLTRANSFERASE H"/>
    <property type="match status" value="1"/>
</dbReference>
<dbReference type="GO" id="GO:0070038">
    <property type="term" value="F:rRNA (pseudouridine-N3-)-methyltransferase activity"/>
    <property type="evidence" value="ECO:0007669"/>
    <property type="project" value="UniProtKB-UniRule"/>
</dbReference>
<comment type="catalytic activity">
    <reaction evidence="5">
        <text>pseudouridine(1915) in 23S rRNA + S-adenosyl-L-methionine = N(3)-methylpseudouridine(1915) in 23S rRNA + S-adenosyl-L-homocysteine + H(+)</text>
        <dbReference type="Rhea" id="RHEA:42752"/>
        <dbReference type="Rhea" id="RHEA-COMP:10221"/>
        <dbReference type="Rhea" id="RHEA-COMP:10222"/>
        <dbReference type="ChEBI" id="CHEBI:15378"/>
        <dbReference type="ChEBI" id="CHEBI:57856"/>
        <dbReference type="ChEBI" id="CHEBI:59789"/>
        <dbReference type="ChEBI" id="CHEBI:65314"/>
        <dbReference type="ChEBI" id="CHEBI:74486"/>
        <dbReference type="EC" id="2.1.1.177"/>
    </reaction>
</comment>
<sequence length="157" mass="18372">MYKVHFLMVGKAKKGPLQDITEKYRILLRPYIKEIWQEVSDIPFRKPEEKIRVQRLEQDHLSSVLPKDGLVILLDESGKTYTSTDFAQAVDRWSEHGTRTLVFVIGGPLGFEELFKKQAHIRLSLSPMTFPHDLARVVLLEQLYRAMTILRGKMYHY</sequence>